<dbReference type="InterPro" id="IPR007210">
    <property type="entry name" value="ABC_Gly_betaine_transp_sub-bd"/>
</dbReference>
<proteinExistence type="predicted"/>
<dbReference type="SUPFAM" id="SSF53850">
    <property type="entry name" value="Periplasmic binding protein-like II"/>
    <property type="match status" value="1"/>
</dbReference>
<dbReference type="AlphaFoldDB" id="X1N6W9"/>
<accession>X1N6W9</accession>
<dbReference type="EMBL" id="BARV01004000">
    <property type="protein sequence ID" value="GAI14384.1"/>
    <property type="molecule type" value="Genomic_DNA"/>
</dbReference>
<comment type="caution">
    <text evidence="2">The sequence shown here is derived from an EMBL/GenBank/DDBJ whole genome shotgun (WGS) entry which is preliminary data.</text>
</comment>
<dbReference type="Pfam" id="PF04069">
    <property type="entry name" value="OpuAC"/>
    <property type="match status" value="1"/>
</dbReference>
<dbReference type="GO" id="GO:0043190">
    <property type="term" value="C:ATP-binding cassette (ABC) transporter complex"/>
    <property type="evidence" value="ECO:0007669"/>
    <property type="project" value="InterPro"/>
</dbReference>
<name>X1N6W9_9ZZZZ</name>
<protein>
    <recommendedName>
        <fullName evidence="1">ABC-type glycine betaine transport system substrate-binding domain-containing protein</fullName>
    </recommendedName>
</protein>
<reference evidence="2" key="1">
    <citation type="journal article" date="2014" name="Front. Microbiol.">
        <title>High frequency of phylogenetically diverse reductive dehalogenase-homologous genes in deep subseafloor sedimentary metagenomes.</title>
        <authorList>
            <person name="Kawai M."/>
            <person name="Futagami T."/>
            <person name="Toyoda A."/>
            <person name="Takaki Y."/>
            <person name="Nishi S."/>
            <person name="Hori S."/>
            <person name="Arai W."/>
            <person name="Tsubouchi T."/>
            <person name="Morono Y."/>
            <person name="Uchiyama I."/>
            <person name="Ito T."/>
            <person name="Fujiyama A."/>
            <person name="Inagaki F."/>
            <person name="Takami H."/>
        </authorList>
    </citation>
    <scope>NUCLEOTIDE SEQUENCE</scope>
    <source>
        <strain evidence="2">Expedition CK06-06</strain>
    </source>
</reference>
<dbReference type="GO" id="GO:0022857">
    <property type="term" value="F:transmembrane transporter activity"/>
    <property type="evidence" value="ECO:0007669"/>
    <property type="project" value="InterPro"/>
</dbReference>
<evidence type="ECO:0000259" key="1">
    <source>
        <dbReference type="Pfam" id="PF04069"/>
    </source>
</evidence>
<feature type="non-terminal residue" evidence="2">
    <location>
        <position position="1"/>
    </location>
</feature>
<sequence length="110" mass="12139">HECDVGMVFGTDAKIAEHGWHVYMDDQSYFPPYDITPSVRAEVLDKYPEIADILNELVATFPGGGELATPEIVAQCQGVWQGLVAKVDIDKMEPEEVANEYLVNKGLLGE</sequence>
<gene>
    <name evidence="2" type="ORF">S06H3_09192</name>
</gene>
<feature type="domain" description="ABC-type glycine betaine transport system substrate-binding" evidence="1">
    <location>
        <begin position="2"/>
        <end position="102"/>
    </location>
</feature>
<dbReference type="Gene3D" id="3.40.190.10">
    <property type="entry name" value="Periplasmic binding protein-like II"/>
    <property type="match status" value="1"/>
</dbReference>
<organism evidence="2">
    <name type="scientific">marine sediment metagenome</name>
    <dbReference type="NCBI Taxonomy" id="412755"/>
    <lineage>
        <taxon>unclassified sequences</taxon>
        <taxon>metagenomes</taxon>
        <taxon>ecological metagenomes</taxon>
    </lineage>
</organism>
<evidence type="ECO:0000313" key="2">
    <source>
        <dbReference type="EMBL" id="GAI14384.1"/>
    </source>
</evidence>